<accession>A0AAV3Z3R3</accession>
<proteinExistence type="predicted"/>
<name>A0AAV3Z3R3_9GAST</name>
<evidence type="ECO:0000313" key="1">
    <source>
        <dbReference type="EMBL" id="GFN89938.1"/>
    </source>
</evidence>
<sequence>MSGRDTAVKSLGCECEGKEGKSLSCFLNQSGCVMPGLRTRLPLSLPDQGQTCEAPDRRQGTPVSRHPLMMARSENEVSPRVPPGLNLSNILLRSTCRSLLPQTQ</sequence>
<dbReference type="Proteomes" id="UP000735302">
    <property type="component" value="Unassembled WGS sequence"/>
</dbReference>
<dbReference type="AlphaFoldDB" id="A0AAV3Z3R3"/>
<gene>
    <name evidence="1" type="ORF">PoB_001644400</name>
</gene>
<evidence type="ECO:0000313" key="2">
    <source>
        <dbReference type="Proteomes" id="UP000735302"/>
    </source>
</evidence>
<keyword evidence="2" id="KW-1185">Reference proteome</keyword>
<dbReference type="EMBL" id="BLXT01001969">
    <property type="protein sequence ID" value="GFN89938.1"/>
    <property type="molecule type" value="Genomic_DNA"/>
</dbReference>
<comment type="caution">
    <text evidence="1">The sequence shown here is derived from an EMBL/GenBank/DDBJ whole genome shotgun (WGS) entry which is preliminary data.</text>
</comment>
<protein>
    <submittedName>
        <fullName evidence="1">Uncharacterized protein</fullName>
    </submittedName>
</protein>
<reference evidence="1 2" key="1">
    <citation type="journal article" date="2021" name="Elife">
        <title>Chloroplast acquisition without the gene transfer in kleptoplastic sea slugs, Plakobranchus ocellatus.</title>
        <authorList>
            <person name="Maeda T."/>
            <person name="Takahashi S."/>
            <person name="Yoshida T."/>
            <person name="Shimamura S."/>
            <person name="Takaki Y."/>
            <person name="Nagai Y."/>
            <person name="Toyoda A."/>
            <person name="Suzuki Y."/>
            <person name="Arimoto A."/>
            <person name="Ishii H."/>
            <person name="Satoh N."/>
            <person name="Nishiyama T."/>
            <person name="Hasebe M."/>
            <person name="Maruyama T."/>
            <person name="Minagawa J."/>
            <person name="Obokata J."/>
            <person name="Shigenobu S."/>
        </authorList>
    </citation>
    <scope>NUCLEOTIDE SEQUENCE [LARGE SCALE GENOMIC DNA]</scope>
</reference>
<organism evidence="1 2">
    <name type="scientific">Plakobranchus ocellatus</name>
    <dbReference type="NCBI Taxonomy" id="259542"/>
    <lineage>
        <taxon>Eukaryota</taxon>
        <taxon>Metazoa</taxon>
        <taxon>Spiralia</taxon>
        <taxon>Lophotrochozoa</taxon>
        <taxon>Mollusca</taxon>
        <taxon>Gastropoda</taxon>
        <taxon>Heterobranchia</taxon>
        <taxon>Euthyneura</taxon>
        <taxon>Panpulmonata</taxon>
        <taxon>Sacoglossa</taxon>
        <taxon>Placobranchoidea</taxon>
        <taxon>Plakobranchidae</taxon>
        <taxon>Plakobranchus</taxon>
    </lineage>
</organism>